<protein>
    <submittedName>
        <fullName evidence="6">Inducible metalloproteinase inhibitor protein</fullName>
    </submittedName>
</protein>
<evidence type="ECO:0000256" key="2">
    <source>
        <dbReference type="ARBA" id="ARBA00022900"/>
    </source>
</evidence>
<keyword evidence="5" id="KW-1185">Reference proteome</keyword>
<evidence type="ECO:0000313" key="6">
    <source>
        <dbReference type="RefSeq" id="XP_015174916.1"/>
    </source>
</evidence>
<feature type="domain" description="TIL" evidence="4">
    <location>
        <begin position="30"/>
        <end position="85"/>
    </location>
</feature>
<comment type="similarity">
    <text evidence="1">Belongs to the serine protease inhibitor-like (TIL domain-containing) family.</text>
</comment>
<keyword evidence="6" id="KW-0481">Metalloenzyme inhibitor</keyword>
<proteinExistence type="inferred from homology"/>
<reference evidence="6" key="1">
    <citation type="submission" date="2025-08" db="UniProtKB">
        <authorList>
            <consortium name="RefSeq"/>
        </authorList>
    </citation>
    <scope>IDENTIFICATION</scope>
    <source>
        <tissue evidence="6">Whole body</tissue>
    </source>
</reference>
<keyword evidence="3" id="KW-0732">Signal</keyword>
<keyword evidence="2" id="KW-0722">Serine protease inhibitor</keyword>
<dbReference type="GeneID" id="107065584"/>
<feature type="chain" id="PRO_5046334734" evidence="3">
    <location>
        <begin position="23"/>
        <end position="89"/>
    </location>
</feature>
<gene>
    <name evidence="6" type="primary">LOC107065584</name>
</gene>
<dbReference type="InterPro" id="IPR036084">
    <property type="entry name" value="Ser_inhib-like_sf"/>
</dbReference>
<dbReference type="CDD" id="cd19941">
    <property type="entry name" value="TIL"/>
    <property type="match status" value="1"/>
</dbReference>
<dbReference type="Proteomes" id="UP000694924">
    <property type="component" value="Unplaced"/>
</dbReference>
<evidence type="ECO:0000256" key="3">
    <source>
        <dbReference type="SAM" id="SignalP"/>
    </source>
</evidence>
<keyword evidence="6" id="KW-0483">Metalloprotease inhibitor</keyword>
<dbReference type="Pfam" id="PF01826">
    <property type="entry name" value="TIL"/>
    <property type="match status" value="1"/>
</dbReference>
<evidence type="ECO:0000313" key="5">
    <source>
        <dbReference type="Proteomes" id="UP000694924"/>
    </source>
</evidence>
<dbReference type="Gene3D" id="2.10.25.10">
    <property type="entry name" value="Laminin"/>
    <property type="match status" value="1"/>
</dbReference>
<dbReference type="SUPFAM" id="SSF57567">
    <property type="entry name" value="Serine protease inhibitors"/>
    <property type="match status" value="1"/>
</dbReference>
<evidence type="ECO:0000256" key="1">
    <source>
        <dbReference type="ARBA" id="ARBA00007611"/>
    </source>
</evidence>
<keyword evidence="6" id="KW-0646">Protease inhibitor</keyword>
<sequence length="89" mass="9962">MSRIFSLLFVIITIILFAIVNARDPPPVVCNQPNEEYQCGSACQTRCSTLGEQCPIVNIRCNDNCYCIDQYARDDNNVCIPISECPSNN</sequence>
<name>A0ABM1I3X9_POLDO</name>
<organism evidence="5 6">
    <name type="scientific">Polistes dominula</name>
    <name type="common">European paper wasp</name>
    <name type="synonym">Vespa dominula</name>
    <dbReference type="NCBI Taxonomy" id="743375"/>
    <lineage>
        <taxon>Eukaryota</taxon>
        <taxon>Metazoa</taxon>
        <taxon>Ecdysozoa</taxon>
        <taxon>Arthropoda</taxon>
        <taxon>Hexapoda</taxon>
        <taxon>Insecta</taxon>
        <taxon>Pterygota</taxon>
        <taxon>Neoptera</taxon>
        <taxon>Endopterygota</taxon>
        <taxon>Hymenoptera</taxon>
        <taxon>Apocrita</taxon>
        <taxon>Aculeata</taxon>
        <taxon>Vespoidea</taxon>
        <taxon>Vespidae</taxon>
        <taxon>Polistinae</taxon>
        <taxon>Polistini</taxon>
        <taxon>Polistes</taxon>
    </lineage>
</organism>
<evidence type="ECO:0000259" key="4">
    <source>
        <dbReference type="Pfam" id="PF01826"/>
    </source>
</evidence>
<dbReference type="GO" id="GO:0030414">
    <property type="term" value="F:peptidase inhibitor activity"/>
    <property type="evidence" value="ECO:0007669"/>
    <property type="project" value="UniProtKB-KW"/>
</dbReference>
<dbReference type="RefSeq" id="XP_015174916.1">
    <property type="nucleotide sequence ID" value="XM_015319430.1"/>
</dbReference>
<dbReference type="InterPro" id="IPR002919">
    <property type="entry name" value="TIL_dom"/>
</dbReference>
<accession>A0ABM1I3X9</accession>
<feature type="signal peptide" evidence="3">
    <location>
        <begin position="1"/>
        <end position="22"/>
    </location>
</feature>